<protein>
    <submittedName>
        <fullName evidence="1">Uncharacterized protein</fullName>
    </submittedName>
</protein>
<proteinExistence type="predicted"/>
<dbReference type="AlphaFoldDB" id="A0A917Q0X9"/>
<accession>A0A917Q0X9</accession>
<reference evidence="1" key="2">
    <citation type="submission" date="2020-09" db="EMBL/GenBank/DDBJ databases">
        <authorList>
            <person name="Sun Q."/>
            <person name="Ohkuma M."/>
        </authorList>
    </citation>
    <scope>NUCLEOTIDE SEQUENCE</scope>
    <source>
        <strain evidence="1">JCM 12580</strain>
    </source>
</reference>
<reference evidence="1" key="1">
    <citation type="journal article" date="2014" name="Int. J. Syst. Evol. Microbiol.">
        <title>Complete genome sequence of Corynebacterium casei LMG S-19264T (=DSM 44701T), isolated from a smear-ripened cheese.</title>
        <authorList>
            <consortium name="US DOE Joint Genome Institute (JGI-PGF)"/>
            <person name="Walter F."/>
            <person name="Albersmeier A."/>
            <person name="Kalinowski J."/>
            <person name="Ruckert C."/>
        </authorList>
    </citation>
    <scope>NUCLEOTIDE SEQUENCE</scope>
    <source>
        <strain evidence="1">JCM 12580</strain>
    </source>
</reference>
<keyword evidence="2" id="KW-1185">Reference proteome</keyword>
<evidence type="ECO:0000313" key="1">
    <source>
        <dbReference type="EMBL" id="GGK04699.1"/>
    </source>
</evidence>
<name>A0A917Q0X9_9BACI</name>
<gene>
    <name evidence="1" type="ORF">GCM10007063_28810</name>
</gene>
<evidence type="ECO:0000313" key="2">
    <source>
        <dbReference type="Proteomes" id="UP000658382"/>
    </source>
</evidence>
<dbReference type="EMBL" id="BMNQ01000055">
    <property type="protein sequence ID" value="GGK04699.1"/>
    <property type="molecule type" value="Genomic_DNA"/>
</dbReference>
<dbReference type="Proteomes" id="UP000658382">
    <property type="component" value="Unassembled WGS sequence"/>
</dbReference>
<comment type="caution">
    <text evidence="1">The sequence shown here is derived from an EMBL/GenBank/DDBJ whole genome shotgun (WGS) entry which is preliminary data.</text>
</comment>
<sequence>MDIIKIFYTKDERYSVLAEEIYVGSCRRKGIGETPQCEARGGPPAALRCVKYISGAM</sequence>
<organism evidence="1 2">
    <name type="scientific">Lentibacillus kapialis</name>
    <dbReference type="NCBI Taxonomy" id="340214"/>
    <lineage>
        <taxon>Bacteria</taxon>
        <taxon>Bacillati</taxon>
        <taxon>Bacillota</taxon>
        <taxon>Bacilli</taxon>
        <taxon>Bacillales</taxon>
        <taxon>Bacillaceae</taxon>
        <taxon>Lentibacillus</taxon>
    </lineage>
</organism>